<feature type="zinc finger region" evidence="16">
    <location>
        <begin position="36"/>
        <end position="72"/>
    </location>
</feature>
<evidence type="ECO:0000256" key="14">
    <source>
        <dbReference type="ARBA" id="ARBA00023280"/>
    </source>
</evidence>
<name>F8QPQ7_9PAPI</name>
<protein>
    <recommendedName>
        <fullName evidence="16 17">Protein E6</fullName>
    </recommendedName>
</protein>
<keyword evidence="9 16" id="KW-0805">Transcription regulation</keyword>
<dbReference type="GO" id="GO:0039502">
    <property type="term" value="P:symbiont-mediated suppression of host type I interferon-mediated signaling pathway"/>
    <property type="evidence" value="ECO:0007669"/>
    <property type="project" value="UniProtKB-UniRule"/>
</dbReference>
<keyword evidence="7 16" id="KW-0863">Zinc-finger</keyword>
<keyword evidence="13 16" id="KW-1035">Host cytoplasm</keyword>
<dbReference type="InterPro" id="IPR038575">
    <property type="entry name" value="E6_sf"/>
</dbReference>
<evidence type="ECO:0000256" key="1">
    <source>
        <dbReference type="ARBA" id="ARBA00006346"/>
    </source>
</evidence>
<reference evidence="18 19" key="1">
    <citation type="journal article" date="2011" name="Vet. Pathol.">
        <title>Novel betapapillomavirus associated with hand and foot papillomas in a cynomolgus macaque.</title>
        <authorList>
            <person name="Wood C.E."/>
            <person name="Tannehill-Gregg S.H."/>
            <person name="Chen Z."/>
            <person name="Doorslaer K."/>
            <person name="Nelson D.R."/>
            <person name="Cline J.M."/>
            <person name="Burk R.D."/>
        </authorList>
    </citation>
    <scope>NUCLEOTIDE SEQUENCE [LARGE SCALE GENOMIC DNA]</scope>
    <source>
        <strain evidence="18">CgPV2</strain>
    </source>
</reference>
<keyword evidence="14 16" id="KW-0899">Viral immunoevasion</keyword>
<keyword evidence="4 16" id="KW-0945">Host-virus interaction</keyword>
<dbReference type="EMBL" id="GU014533">
    <property type="protein sequence ID" value="ADQ39306.1"/>
    <property type="molecule type" value="Genomic_DNA"/>
</dbReference>
<dbReference type="GO" id="GO:0042025">
    <property type="term" value="C:host cell nucleus"/>
    <property type="evidence" value="ECO:0007669"/>
    <property type="project" value="UniProtKB-SubCell"/>
</dbReference>
<dbReference type="GO" id="GO:0052150">
    <property type="term" value="P:symbiont-mediated perturbation of host apoptosis"/>
    <property type="evidence" value="ECO:0007669"/>
    <property type="project" value="UniProtKB-KW"/>
</dbReference>
<gene>
    <name evidence="16 18" type="primary">E6</name>
</gene>
<evidence type="ECO:0000256" key="4">
    <source>
        <dbReference type="ARBA" id="ARBA00022581"/>
    </source>
</evidence>
<dbReference type="Pfam" id="PF00518">
    <property type="entry name" value="E6"/>
    <property type="match status" value="1"/>
</dbReference>
<dbReference type="HAMAP" id="MF_04006">
    <property type="entry name" value="HPV_E6"/>
    <property type="match status" value="1"/>
</dbReference>
<comment type="similarity">
    <text evidence="1 16 17">Belongs to the papillomaviridae E6 protein family.</text>
</comment>
<evidence type="ECO:0000256" key="13">
    <source>
        <dbReference type="ARBA" id="ARBA00023200"/>
    </source>
</evidence>
<comment type="caution">
    <text evidence="16">Lacks conserved residue(s) required for the propagation of feature annotation.</text>
</comment>
<dbReference type="Gene3D" id="3.30.240.40">
    <property type="entry name" value="E6 early regulatory protein"/>
    <property type="match status" value="2"/>
</dbReference>
<evidence type="ECO:0000256" key="3">
    <source>
        <dbReference type="ARBA" id="ARBA00022562"/>
    </source>
</evidence>
<evidence type="ECO:0000256" key="12">
    <source>
        <dbReference type="ARBA" id="ARBA00023163"/>
    </source>
</evidence>
<dbReference type="GO" id="GO:0052170">
    <property type="term" value="P:symbiont-mediated suppression of host innate immune response"/>
    <property type="evidence" value="ECO:0007669"/>
    <property type="project" value="UniProtKB-KW"/>
</dbReference>
<evidence type="ECO:0000256" key="17">
    <source>
        <dbReference type="RuleBase" id="RU363123"/>
    </source>
</evidence>
<evidence type="ECO:0000256" key="2">
    <source>
        <dbReference type="ARBA" id="ARBA00022518"/>
    </source>
</evidence>
<evidence type="ECO:0000256" key="6">
    <source>
        <dbReference type="ARBA" id="ARBA00022723"/>
    </source>
</evidence>
<evidence type="ECO:0000256" key="5">
    <source>
        <dbReference type="ARBA" id="ARBA00022632"/>
    </source>
</evidence>
<evidence type="ECO:0000313" key="18">
    <source>
        <dbReference type="EMBL" id="ADQ39306.1"/>
    </source>
</evidence>
<dbReference type="Proteomes" id="UP000166496">
    <property type="component" value="Segment"/>
</dbReference>
<dbReference type="GO" id="GO:0006355">
    <property type="term" value="P:regulation of DNA-templated transcription"/>
    <property type="evidence" value="ECO:0007669"/>
    <property type="project" value="UniProtKB-UniRule"/>
</dbReference>
<keyword evidence="12 16" id="KW-0804">Transcription</keyword>
<evidence type="ECO:0000313" key="19">
    <source>
        <dbReference type="Proteomes" id="UP000166496"/>
    </source>
</evidence>
<keyword evidence="5 16" id="KW-1090">Inhibition of host innate immune response by virus</keyword>
<dbReference type="RefSeq" id="YP_004646338.1">
    <property type="nucleotide sequence ID" value="NC_015692.1"/>
</dbReference>
<keyword evidence="11 16" id="KW-0010">Activator</keyword>
<dbReference type="GO" id="GO:0039648">
    <property type="term" value="P:symbiont-mediated perturbation of host ubiquitin-like protein modification"/>
    <property type="evidence" value="ECO:0007669"/>
    <property type="project" value="UniProtKB-UniRule"/>
</dbReference>
<evidence type="ECO:0000256" key="11">
    <source>
        <dbReference type="ARBA" id="ARBA00023159"/>
    </source>
</evidence>
<sequence>MASDNAEESQIPELPKTAVGLAHLLDIPLDDLLLPCTFCGRFLSFSEVCEFDDKKLSLIWHNYTVSACCRCCCVATATYEFNEFYEQTVNGREIEQVTGLSILHLDVRCQNCLRFLDNIEKLDICGRNRPFHKVRNWWKGICRHCKYLL</sequence>
<dbReference type="InterPro" id="IPR001334">
    <property type="entry name" value="E6"/>
</dbReference>
<dbReference type="GO" id="GO:0008270">
    <property type="term" value="F:zinc ion binding"/>
    <property type="evidence" value="ECO:0007669"/>
    <property type="project" value="UniProtKB-KW"/>
</dbReference>
<keyword evidence="8 16" id="KW-0862">Zinc</keyword>
<evidence type="ECO:0000256" key="10">
    <source>
        <dbReference type="ARBA" id="ARBA00023125"/>
    </source>
</evidence>
<comment type="subunit">
    <text evidence="16">Forms homodimers. Interacts with ubiquitin-protein ligase UBE3A/E6-AP; this interaction stimulates UBE3A ubiquitin activity. Interacts with host BAK1.</text>
</comment>
<comment type="function">
    <text evidence="16">Plays a major role in the induction and maintenance of cellular transformation. E6 associates with host UBE3A/E6-AP ubiquitin-protein ligase and modulates its activity. Protects host keratinocytes from apoptosis by mediating the degradation of host BAK1. May also inhibit host immune response.</text>
</comment>
<keyword evidence="15 16" id="KW-1119">Modulation of host cell apoptosis by virus</keyword>
<evidence type="ECO:0000256" key="8">
    <source>
        <dbReference type="ARBA" id="ARBA00022833"/>
    </source>
</evidence>
<accession>F8QPQ7</accession>
<evidence type="ECO:0000256" key="15">
    <source>
        <dbReference type="ARBA" id="ARBA00023323"/>
    </source>
</evidence>
<proteinExistence type="inferred from homology"/>
<dbReference type="GO" id="GO:0006351">
    <property type="term" value="P:DNA-templated transcription"/>
    <property type="evidence" value="ECO:0007669"/>
    <property type="project" value="UniProtKB-UniRule"/>
</dbReference>
<evidence type="ECO:0000256" key="7">
    <source>
        <dbReference type="ARBA" id="ARBA00022771"/>
    </source>
</evidence>
<keyword evidence="6 16" id="KW-0479">Metal-binding</keyword>
<dbReference type="KEGG" id="vg:10842545"/>
<dbReference type="GeneID" id="10842545"/>
<dbReference type="SUPFAM" id="SSF161229">
    <property type="entry name" value="E6 C-terminal domain-like"/>
    <property type="match status" value="2"/>
</dbReference>
<feature type="zinc finger region" evidence="16">
    <location>
        <begin position="109"/>
        <end position="145"/>
    </location>
</feature>
<dbReference type="GO" id="GO:0030430">
    <property type="term" value="C:host cell cytoplasm"/>
    <property type="evidence" value="ECO:0007669"/>
    <property type="project" value="UniProtKB-SubCell"/>
</dbReference>
<keyword evidence="2 16" id="KW-0244">Early protein</keyword>
<organism evidence="18 19">
    <name type="scientific">Colobus guereza papillomavirus 2</name>
    <dbReference type="NCBI Taxonomy" id="889813"/>
    <lineage>
        <taxon>Viruses</taxon>
        <taxon>Monodnaviria</taxon>
        <taxon>Shotokuvirae</taxon>
        <taxon>Cossaviricota</taxon>
        <taxon>Papovaviricetes</taxon>
        <taxon>Zurhausenvirales</taxon>
        <taxon>Papillomaviridae</taxon>
        <taxon>Firstpapillomavirinae</taxon>
        <taxon>Betapapillomavirus</taxon>
        <taxon>Betapapillomavirus 1</taxon>
    </lineage>
</organism>
<dbReference type="GO" id="GO:0003677">
    <property type="term" value="F:DNA binding"/>
    <property type="evidence" value="ECO:0007669"/>
    <property type="project" value="UniProtKB-UniRule"/>
</dbReference>
<keyword evidence="10 16" id="KW-0238">DNA-binding</keyword>
<evidence type="ECO:0000256" key="9">
    <source>
        <dbReference type="ARBA" id="ARBA00023015"/>
    </source>
</evidence>
<dbReference type="OrthoDB" id="27353at10239"/>
<keyword evidence="3 16" id="KW-1048">Host nucleus</keyword>
<comment type="subcellular location">
    <subcellularLocation>
        <location evidence="16 17">Host cytoplasm</location>
    </subcellularLocation>
    <subcellularLocation>
        <location evidence="16 17">Host nucleus</location>
    </subcellularLocation>
</comment>
<evidence type="ECO:0000256" key="16">
    <source>
        <dbReference type="HAMAP-Rule" id="MF_04006"/>
    </source>
</evidence>